<dbReference type="PANTHER" id="PTHR47412">
    <property type="entry name" value="FI01434P-RELATED"/>
    <property type="match status" value="1"/>
</dbReference>
<dbReference type="PROSITE" id="PS51257">
    <property type="entry name" value="PROKAR_LIPOPROTEIN"/>
    <property type="match status" value="1"/>
</dbReference>
<keyword evidence="2" id="KW-1185">Reference proteome</keyword>
<comment type="caution">
    <text evidence="1">The sequence shown here is derived from an EMBL/GenBank/DDBJ whole genome shotgun (WGS) entry which is preliminary data.</text>
</comment>
<protein>
    <submittedName>
        <fullName evidence="1">Beta-1,4-glucuronyltransferase 1</fullName>
    </submittedName>
</protein>
<proteinExistence type="predicted"/>
<gene>
    <name evidence="1" type="primary">b4gat1_3</name>
    <name evidence="1" type="ORF">CDAR_98891</name>
</gene>
<reference evidence="1 2" key="1">
    <citation type="submission" date="2021-06" db="EMBL/GenBank/DDBJ databases">
        <title>Caerostris darwini draft genome.</title>
        <authorList>
            <person name="Kono N."/>
            <person name="Arakawa K."/>
        </authorList>
    </citation>
    <scope>NUCLEOTIDE SEQUENCE [LARGE SCALE GENOMIC DNA]</scope>
</reference>
<organism evidence="1 2">
    <name type="scientific">Caerostris darwini</name>
    <dbReference type="NCBI Taxonomy" id="1538125"/>
    <lineage>
        <taxon>Eukaryota</taxon>
        <taxon>Metazoa</taxon>
        <taxon>Ecdysozoa</taxon>
        <taxon>Arthropoda</taxon>
        <taxon>Chelicerata</taxon>
        <taxon>Arachnida</taxon>
        <taxon>Araneae</taxon>
        <taxon>Araneomorphae</taxon>
        <taxon>Entelegynae</taxon>
        <taxon>Araneoidea</taxon>
        <taxon>Araneidae</taxon>
        <taxon>Caerostris</taxon>
    </lineage>
</organism>
<dbReference type="Pfam" id="PF13896">
    <property type="entry name" value="Glyco_transf_49"/>
    <property type="match status" value="1"/>
</dbReference>
<sequence>MNSRACKEAANLLMRKRKVCLALSFVAACFFYVTVVKEKVEVGVFTAPEPCCPPLATGPTTYEQPDDTCSQENLVYGEYCVISPYHEEQRDIRNLGLLTLCTQGTLEFLHHVLILCSRWNGPMSVAVFTPPEDYVEARNLVSLLRDCDFCVRHWVSWHFFFQKQTMPDFVRLESFADCHTITSRGNGTLKRRSEGPYPINVGRNIARNKTFTPYIFSIDIELYPSAGVLSKFERLVRSSDIPEGHPQVWVLPVFEVQSKFRAPTTKSSLKSMYYSKQVISFHKYRCNECHKIPNLTQWFNLESTILTEEEESTDTLKVWTTVKRSKKYHQQYWEPFFIGTRDDPEFDPRLSWEGKQNKMQVAYEMCLRKYDFHIVENAFLVHSPGINVYNASKEKYRMKYQHKNNKWMSVIKKNLGKKYGHNKDC</sequence>
<dbReference type="PANTHER" id="PTHR47412:SF1">
    <property type="entry name" value="FI01434P-RELATED"/>
    <property type="match status" value="1"/>
</dbReference>
<dbReference type="EMBL" id="BPLQ01003787">
    <property type="protein sequence ID" value="GIY03218.1"/>
    <property type="molecule type" value="Genomic_DNA"/>
</dbReference>
<accession>A0AAV4PZW0</accession>
<evidence type="ECO:0000313" key="2">
    <source>
        <dbReference type="Proteomes" id="UP001054837"/>
    </source>
</evidence>
<dbReference type="AlphaFoldDB" id="A0AAV4PZW0"/>
<evidence type="ECO:0000313" key="1">
    <source>
        <dbReference type="EMBL" id="GIY03218.1"/>
    </source>
</evidence>
<dbReference type="Proteomes" id="UP001054837">
    <property type="component" value="Unassembled WGS sequence"/>
</dbReference>
<name>A0AAV4PZW0_9ARAC</name>